<reference evidence="2 3" key="1">
    <citation type="submission" date="2019-03" db="EMBL/GenBank/DDBJ databases">
        <title>First draft genome of Liparis tanakae, snailfish: a comprehensive survey of snailfish specific genes.</title>
        <authorList>
            <person name="Kim W."/>
            <person name="Song I."/>
            <person name="Jeong J.-H."/>
            <person name="Kim D."/>
            <person name="Kim S."/>
            <person name="Ryu S."/>
            <person name="Song J.Y."/>
            <person name="Lee S.K."/>
        </authorList>
    </citation>
    <scope>NUCLEOTIDE SEQUENCE [LARGE SCALE GENOMIC DNA]</scope>
    <source>
        <tissue evidence="2">Muscle</tissue>
    </source>
</reference>
<organism evidence="2 3">
    <name type="scientific">Liparis tanakae</name>
    <name type="common">Tanaka's snailfish</name>
    <dbReference type="NCBI Taxonomy" id="230148"/>
    <lineage>
        <taxon>Eukaryota</taxon>
        <taxon>Metazoa</taxon>
        <taxon>Chordata</taxon>
        <taxon>Craniata</taxon>
        <taxon>Vertebrata</taxon>
        <taxon>Euteleostomi</taxon>
        <taxon>Actinopterygii</taxon>
        <taxon>Neopterygii</taxon>
        <taxon>Teleostei</taxon>
        <taxon>Neoteleostei</taxon>
        <taxon>Acanthomorphata</taxon>
        <taxon>Eupercaria</taxon>
        <taxon>Perciformes</taxon>
        <taxon>Cottioidei</taxon>
        <taxon>Cottales</taxon>
        <taxon>Liparidae</taxon>
        <taxon>Liparis</taxon>
    </lineage>
</organism>
<feature type="compositionally biased region" description="Basic and acidic residues" evidence="1">
    <location>
        <begin position="16"/>
        <end position="36"/>
    </location>
</feature>
<evidence type="ECO:0000313" key="3">
    <source>
        <dbReference type="Proteomes" id="UP000314294"/>
    </source>
</evidence>
<feature type="compositionally biased region" description="Basic and acidic residues" evidence="1">
    <location>
        <begin position="45"/>
        <end position="66"/>
    </location>
</feature>
<evidence type="ECO:0000313" key="2">
    <source>
        <dbReference type="EMBL" id="TNN32297.1"/>
    </source>
</evidence>
<dbReference type="Proteomes" id="UP000314294">
    <property type="component" value="Unassembled WGS sequence"/>
</dbReference>
<gene>
    <name evidence="2" type="ORF">EYF80_057545</name>
</gene>
<sequence>MERTRDVAGTASTRRRGSDAEEAFKASTQRVERDGSESPATGSDTGRKGWRRDMWGRRSPWTKDTRGSSPLLQN</sequence>
<accession>A0A4Z2ETQ1</accession>
<evidence type="ECO:0000256" key="1">
    <source>
        <dbReference type="SAM" id="MobiDB-lite"/>
    </source>
</evidence>
<feature type="region of interest" description="Disordered" evidence="1">
    <location>
        <begin position="1"/>
        <end position="74"/>
    </location>
</feature>
<comment type="caution">
    <text evidence="2">The sequence shown here is derived from an EMBL/GenBank/DDBJ whole genome shotgun (WGS) entry which is preliminary data.</text>
</comment>
<protein>
    <submittedName>
        <fullName evidence="2">Uncharacterized protein</fullName>
    </submittedName>
</protein>
<keyword evidence="3" id="KW-1185">Reference proteome</keyword>
<dbReference type="EMBL" id="SRLO01002790">
    <property type="protein sequence ID" value="TNN32297.1"/>
    <property type="molecule type" value="Genomic_DNA"/>
</dbReference>
<name>A0A4Z2ETQ1_9TELE</name>
<dbReference type="AlphaFoldDB" id="A0A4Z2ETQ1"/>
<proteinExistence type="predicted"/>